<accession>A0A1G8A1X8</accession>
<evidence type="ECO:0000313" key="2">
    <source>
        <dbReference type="EMBL" id="SDH14896.1"/>
    </source>
</evidence>
<feature type="signal peptide" evidence="1">
    <location>
        <begin position="1"/>
        <end position="21"/>
    </location>
</feature>
<dbReference type="AlphaFoldDB" id="A0A1G8A1X8"/>
<evidence type="ECO:0008006" key="4">
    <source>
        <dbReference type="Google" id="ProtNLM"/>
    </source>
</evidence>
<feature type="chain" id="PRO_5011769988" description="YD repeat-containing protein" evidence="1">
    <location>
        <begin position="22"/>
        <end position="134"/>
    </location>
</feature>
<dbReference type="Proteomes" id="UP000198748">
    <property type="component" value="Unassembled WGS sequence"/>
</dbReference>
<name>A0A1G8A1X8_9BACT</name>
<reference evidence="3" key="1">
    <citation type="submission" date="2016-10" db="EMBL/GenBank/DDBJ databases">
        <authorList>
            <person name="Varghese N."/>
            <person name="Submissions S."/>
        </authorList>
    </citation>
    <scope>NUCLEOTIDE SEQUENCE [LARGE SCALE GENOMIC DNA]</scope>
    <source>
        <strain evidence="3">DSM 25329</strain>
    </source>
</reference>
<proteinExistence type="predicted"/>
<keyword evidence="1" id="KW-0732">Signal</keyword>
<evidence type="ECO:0000313" key="3">
    <source>
        <dbReference type="Proteomes" id="UP000198748"/>
    </source>
</evidence>
<dbReference type="RefSeq" id="WP_090157448.1">
    <property type="nucleotide sequence ID" value="NZ_FNAN01000029.1"/>
</dbReference>
<dbReference type="PROSITE" id="PS51257">
    <property type="entry name" value="PROKAR_LIPOPROTEIN"/>
    <property type="match status" value="1"/>
</dbReference>
<evidence type="ECO:0000256" key="1">
    <source>
        <dbReference type="SAM" id="SignalP"/>
    </source>
</evidence>
<protein>
    <recommendedName>
        <fullName evidence="4">YD repeat-containing protein</fullName>
    </recommendedName>
</protein>
<organism evidence="2 3">
    <name type="scientific">Dyadobacter soli</name>
    <dbReference type="NCBI Taxonomy" id="659014"/>
    <lineage>
        <taxon>Bacteria</taxon>
        <taxon>Pseudomonadati</taxon>
        <taxon>Bacteroidota</taxon>
        <taxon>Cytophagia</taxon>
        <taxon>Cytophagales</taxon>
        <taxon>Spirosomataceae</taxon>
        <taxon>Dyadobacter</taxon>
    </lineage>
</organism>
<sequence length="134" mass="14974">MKHLKISGNLLKLLLFTGLLSSCNNNNESITPNEQSLIEVNDQNAKLISTPKLSQDGTRTLEYFTLGRYQGRLSKVTEVSHYTEYSYNDNNGSTDLWITSRRYSKANNALVNENKYRVAGGRCVASVALPKIGQ</sequence>
<keyword evidence="3" id="KW-1185">Reference proteome</keyword>
<dbReference type="EMBL" id="FNAN01000029">
    <property type="protein sequence ID" value="SDH14896.1"/>
    <property type="molecule type" value="Genomic_DNA"/>
</dbReference>
<gene>
    <name evidence="2" type="ORF">SAMN04487996_12984</name>
</gene>